<name>A0A8B6CH05_MYTGA</name>
<accession>A0A8B6CH05</accession>
<comment type="caution">
    <text evidence="2">The sequence shown here is derived from an EMBL/GenBank/DDBJ whole genome shotgun (WGS) entry which is preliminary data.</text>
</comment>
<protein>
    <submittedName>
        <fullName evidence="2">Uncharacterized protein</fullName>
    </submittedName>
</protein>
<evidence type="ECO:0000313" key="3">
    <source>
        <dbReference type="Proteomes" id="UP000596742"/>
    </source>
</evidence>
<dbReference type="AlphaFoldDB" id="A0A8B6CH05"/>
<proteinExistence type="predicted"/>
<sequence length="81" mass="9117">MDTTNKSNDYNEDIQSAQEEMVRPSFSESTSDTKPIEQSPTIARTVEELRRLSNVKYNLNTIQEGLNLAKGARGTTTIHED</sequence>
<feature type="compositionally biased region" description="Polar residues" evidence="1">
    <location>
        <begin position="1"/>
        <end position="18"/>
    </location>
</feature>
<organism evidence="2 3">
    <name type="scientific">Mytilus galloprovincialis</name>
    <name type="common">Mediterranean mussel</name>
    <dbReference type="NCBI Taxonomy" id="29158"/>
    <lineage>
        <taxon>Eukaryota</taxon>
        <taxon>Metazoa</taxon>
        <taxon>Spiralia</taxon>
        <taxon>Lophotrochozoa</taxon>
        <taxon>Mollusca</taxon>
        <taxon>Bivalvia</taxon>
        <taxon>Autobranchia</taxon>
        <taxon>Pteriomorphia</taxon>
        <taxon>Mytilida</taxon>
        <taxon>Mytiloidea</taxon>
        <taxon>Mytilidae</taxon>
        <taxon>Mytilinae</taxon>
        <taxon>Mytilus</taxon>
    </lineage>
</organism>
<evidence type="ECO:0000256" key="1">
    <source>
        <dbReference type="SAM" id="MobiDB-lite"/>
    </source>
</evidence>
<dbReference type="Proteomes" id="UP000596742">
    <property type="component" value="Unassembled WGS sequence"/>
</dbReference>
<dbReference type="EMBL" id="UYJE01001783">
    <property type="protein sequence ID" value="VDI05184.1"/>
    <property type="molecule type" value="Genomic_DNA"/>
</dbReference>
<evidence type="ECO:0000313" key="2">
    <source>
        <dbReference type="EMBL" id="VDI05184.1"/>
    </source>
</evidence>
<reference evidence="2" key="1">
    <citation type="submission" date="2018-11" db="EMBL/GenBank/DDBJ databases">
        <authorList>
            <person name="Alioto T."/>
            <person name="Alioto T."/>
        </authorList>
    </citation>
    <scope>NUCLEOTIDE SEQUENCE</scope>
</reference>
<feature type="region of interest" description="Disordered" evidence="1">
    <location>
        <begin position="1"/>
        <end position="41"/>
    </location>
</feature>
<keyword evidence="3" id="KW-1185">Reference proteome</keyword>
<gene>
    <name evidence="2" type="ORF">MGAL_10B085030</name>
</gene>
<feature type="compositionally biased region" description="Polar residues" evidence="1">
    <location>
        <begin position="26"/>
        <end position="41"/>
    </location>
</feature>